<keyword evidence="1" id="KW-0812">Transmembrane</keyword>
<organism evidence="2 3">
    <name type="scientific">Sulfurimonas gotlandica (strain DSM 19862 / JCM 16533 / GD1)</name>
    <dbReference type="NCBI Taxonomy" id="929558"/>
    <lineage>
        <taxon>Bacteria</taxon>
        <taxon>Pseudomonadati</taxon>
        <taxon>Campylobacterota</taxon>
        <taxon>Epsilonproteobacteria</taxon>
        <taxon>Campylobacterales</taxon>
        <taxon>Sulfurimonadaceae</taxon>
        <taxon>Sulfurimonas</taxon>
    </lineage>
</organism>
<dbReference type="STRING" id="929558.SMGD1_0323"/>
<protein>
    <recommendedName>
        <fullName evidence="4">Methyl-accepting chemotaxis protein</fullName>
    </recommendedName>
</protein>
<proteinExistence type="predicted"/>
<dbReference type="OrthoDB" id="8778928at2"/>
<evidence type="ECO:0000256" key="1">
    <source>
        <dbReference type="SAM" id="Phobius"/>
    </source>
</evidence>
<comment type="caution">
    <text evidence="2">The sequence shown here is derived from an EMBL/GenBank/DDBJ whole genome shotgun (WGS) entry which is preliminary data.</text>
</comment>
<dbReference type="Proteomes" id="UP000006431">
    <property type="component" value="Unassembled WGS sequence"/>
</dbReference>
<sequence length="110" mass="12070">MAAWLPVLKTALPYVTEILKITIPAFTSRSNEKKSSDVIPDQILELQSAATQNAESVKVLATQLKDTIEVIESSGTKIEKELVLFKRISIISIIIAIVSIGFSIFVVLNK</sequence>
<evidence type="ECO:0008006" key="4">
    <source>
        <dbReference type="Google" id="ProtNLM"/>
    </source>
</evidence>
<reference evidence="2 3" key="1">
    <citation type="journal article" date="2012" name="Proc. Natl. Acad. Sci. U.S.A.">
        <title>Genome and physiology of a model Epsilonproteobacterium responsible for sulfide detoxification in marine oxygen depletion zones.</title>
        <authorList>
            <person name="Grote J."/>
            <person name="Schott T."/>
            <person name="Bruckner C.G."/>
            <person name="Glockner F.O."/>
            <person name="Jost G."/>
            <person name="Teeling H."/>
            <person name="Labrenz M."/>
            <person name="Jurgens K."/>
        </authorList>
    </citation>
    <scope>NUCLEOTIDE SEQUENCE [LARGE SCALE GENOMIC DNA]</scope>
    <source>
        <strain evidence="2 3">GD1</strain>
    </source>
</reference>
<evidence type="ECO:0000313" key="3">
    <source>
        <dbReference type="Proteomes" id="UP000006431"/>
    </source>
</evidence>
<dbReference type="EMBL" id="AFRZ01000001">
    <property type="protein sequence ID" value="EHP28850.1"/>
    <property type="molecule type" value="Genomic_DNA"/>
</dbReference>
<accession>B6BNP7</accession>
<feature type="transmembrane region" description="Helical" evidence="1">
    <location>
        <begin position="88"/>
        <end position="108"/>
    </location>
</feature>
<keyword evidence="3" id="KW-1185">Reference proteome</keyword>
<dbReference type="RefSeq" id="WP_008340043.1">
    <property type="nucleotide sequence ID" value="NZ_AFRZ01000001.1"/>
</dbReference>
<evidence type="ECO:0000313" key="2">
    <source>
        <dbReference type="EMBL" id="EHP28850.1"/>
    </source>
</evidence>
<dbReference type="AlphaFoldDB" id="B6BNP7"/>
<dbReference type="PATRIC" id="fig|929558.5.peg.322"/>
<dbReference type="HOGENOM" id="CLU_166661_0_0_7"/>
<gene>
    <name evidence="2" type="ORF">SMGD1_0323</name>
</gene>
<name>B6BNP7_SULGG</name>
<keyword evidence="1" id="KW-1133">Transmembrane helix</keyword>
<keyword evidence="1" id="KW-0472">Membrane</keyword>
<accession>H1FU84</accession>
<dbReference type="eggNOG" id="ENOG5033GNN">
    <property type="taxonomic scope" value="Bacteria"/>
</dbReference>